<dbReference type="SUPFAM" id="SSF52283">
    <property type="entry name" value="Formate/glycerate dehydrogenase catalytic domain-like"/>
    <property type="match status" value="1"/>
</dbReference>
<dbReference type="InterPro" id="IPR006140">
    <property type="entry name" value="D-isomer_DH_NAD-bd"/>
</dbReference>
<dbReference type="Pfam" id="PF02826">
    <property type="entry name" value="2-Hacid_dh_C"/>
    <property type="match status" value="1"/>
</dbReference>
<protein>
    <submittedName>
        <fullName evidence="5">D-isomer specific 2-hydroxyacid dehydrogenase NAD-binding</fullName>
    </submittedName>
</protein>
<dbReference type="CDD" id="cd12169">
    <property type="entry name" value="PGDH_like_1"/>
    <property type="match status" value="1"/>
</dbReference>
<gene>
    <name evidence="5" type="ordered locus">Caci_5286</name>
</gene>
<keyword evidence="6" id="KW-1185">Reference proteome</keyword>
<dbReference type="AlphaFoldDB" id="C7Q7X8"/>
<evidence type="ECO:0000313" key="6">
    <source>
        <dbReference type="Proteomes" id="UP000000851"/>
    </source>
</evidence>
<comment type="similarity">
    <text evidence="1">Belongs to the D-isomer specific 2-hydroxyacid dehydrogenase family.</text>
</comment>
<feature type="domain" description="D-isomer specific 2-hydroxyacid dehydrogenase NAD-binding" evidence="4">
    <location>
        <begin position="114"/>
        <end position="286"/>
    </location>
</feature>
<keyword evidence="3" id="KW-0520">NAD</keyword>
<dbReference type="eggNOG" id="COG1052">
    <property type="taxonomic scope" value="Bacteria"/>
</dbReference>
<dbReference type="PROSITE" id="PS00671">
    <property type="entry name" value="D_2_HYDROXYACID_DH_3"/>
    <property type="match status" value="1"/>
</dbReference>
<dbReference type="PANTHER" id="PTHR42789">
    <property type="entry name" value="D-ISOMER SPECIFIC 2-HYDROXYACID DEHYDROGENASE FAMILY PROTEIN (AFU_ORTHOLOGUE AFUA_6G10090)"/>
    <property type="match status" value="1"/>
</dbReference>
<dbReference type="KEGG" id="cai:Caci_5286"/>
<evidence type="ECO:0000256" key="1">
    <source>
        <dbReference type="ARBA" id="ARBA00005854"/>
    </source>
</evidence>
<dbReference type="InParanoid" id="C7Q7X8"/>
<evidence type="ECO:0000256" key="3">
    <source>
        <dbReference type="ARBA" id="ARBA00023027"/>
    </source>
</evidence>
<dbReference type="InterPro" id="IPR050857">
    <property type="entry name" value="D-2-hydroxyacid_DH"/>
</dbReference>
<dbReference type="EMBL" id="CP001700">
    <property type="protein sequence ID" value="ACU74145.1"/>
    <property type="molecule type" value="Genomic_DNA"/>
</dbReference>
<sequence length="317" mass="33592">MATRMKIAILDDYQNVALSLADWEALDAETTVFTEPFADAAGAVRALAGFDVVVAMRERTRFPPEVLEQLPDLRLLVSTGPRNAAIDLDAARRLGVTVCGTGYSASPTIELTWALILAAVRNLPEEAASVRAGGWQLSLGTGLHGKTLGLLGLGRIGSAVAGIGQAFGMKTIAWSQNLTAEKAAEHGVRAVSKGELFADSDVLSIHLVLSQRTRALVGAAELAAMKDTAILVNTSRGPIVEEDALVEALRARQIGKAAIDVYDTEPLPADHPLRALPNALLTPHIGYVSRDLYETFYGDAVADIAAFRAGSPVRLMT</sequence>
<accession>C7Q7X8</accession>
<proteinExistence type="inferred from homology"/>
<dbReference type="InterPro" id="IPR029753">
    <property type="entry name" value="D-isomer_DH_CS"/>
</dbReference>
<dbReference type="Proteomes" id="UP000000851">
    <property type="component" value="Chromosome"/>
</dbReference>
<organism evidence="5 6">
    <name type="scientific">Catenulispora acidiphila (strain DSM 44928 / JCM 14897 / NBRC 102108 / NRRL B-24433 / ID139908)</name>
    <dbReference type="NCBI Taxonomy" id="479433"/>
    <lineage>
        <taxon>Bacteria</taxon>
        <taxon>Bacillati</taxon>
        <taxon>Actinomycetota</taxon>
        <taxon>Actinomycetes</taxon>
        <taxon>Catenulisporales</taxon>
        <taxon>Catenulisporaceae</taxon>
        <taxon>Catenulispora</taxon>
    </lineage>
</organism>
<dbReference type="GO" id="GO:0051287">
    <property type="term" value="F:NAD binding"/>
    <property type="evidence" value="ECO:0007669"/>
    <property type="project" value="InterPro"/>
</dbReference>
<dbReference type="SUPFAM" id="SSF51735">
    <property type="entry name" value="NAD(P)-binding Rossmann-fold domains"/>
    <property type="match status" value="1"/>
</dbReference>
<dbReference type="Gene3D" id="3.40.50.720">
    <property type="entry name" value="NAD(P)-binding Rossmann-like Domain"/>
    <property type="match status" value="2"/>
</dbReference>
<evidence type="ECO:0000259" key="4">
    <source>
        <dbReference type="Pfam" id="PF02826"/>
    </source>
</evidence>
<name>C7Q7X8_CATAD</name>
<keyword evidence="2" id="KW-0560">Oxidoreductase</keyword>
<dbReference type="GO" id="GO:0016616">
    <property type="term" value="F:oxidoreductase activity, acting on the CH-OH group of donors, NAD or NADP as acceptor"/>
    <property type="evidence" value="ECO:0007669"/>
    <property type="project" value="InterPro"/>
</dbReference>
<dbReference type="STRING" id="479433.Caci_5286"/>
<dbReference type="PANTHER" id="PTHR42789:SF1">
    <property type="entry name" value="D-ISOMER SPECIFIC 2-HYDROXYACID DEHYDROGENASE FAMILY PROTEIN (AFU_ORTHOLOGUE AFUA_6G10090)"/>
    <property type="match status" value="1"/>
</dbReference>
<dbReference type="InterPro" id="IPR036291">
    <property type="entry name" value="NAD(P)-bd_dom_sf"/>
</dbReference>
<reference evidence="5 6" key="1">
    <citation type="journal article" date="2009" name="Stand. Genomic Sci.">
        <title>Complete genome sequence of Catenulispora acidiphila type strain (ID 139908).</title>
        <authorList>
            <person name="Copeland A."/>
            <person name="Lapidus A."/>
            <person name="Glavina Del Rio T."/>
            <person name="Nolan M."/>
            <person name="Lucas S."/>
            <person name="Chen F."/>
            <person name="Tice H."/>
            <person name="Cheng J.F."/>
            <person name="Bruce D."/>
            <person name="Goodwin L."/>
            <person name="Pitluck S."/>
            <person name="Mikhailova N."/>
            <person name="Pati A."/>
            <person name="Ivanova N."/>
            <person name="Mavromatis K."/>
            <person name="Chen A."/>
            <person name="Palaniappan K."/>
            <person name="Chain P."/>
            <person name="Land M."/>
            <person name="Hauser L."/>
            <person name="Chang Y.J."/>
            <person name="Jeffries C.D."/>
            <person name="Chertkov O."/>
            <person name="Brettin T."/>
            <person name="Detter J.C."/>
            <person name="Han C."/>
            <person name="Ali Z."/>
            <person name="Tindall B.J."/>
            <person name="Goker M."/>
            <person name="Bristow J."/>
            <person name="Eisen J.A."/>
            <person name="Markowitz V."/>
            <person name="Hugenholtz P."/>
            <person name="Kyrpides N.C."/>
            <person name="Klenk H.P."/>
        </authorList>
    </citation>
    <scope>NUCLEOTIDE SEQUENCE [LARGE SCALE GENOMIC DNA]</scope>
    <source>
        <strain evidence="6">DSM 44928 / JCM 14897 / NBRC 102108 / NRRL B-24433 / ID139908</strain>
    </source>
</reference>
<evidence type="ECO:0000256" key="2">
    <source>
        <dbReference type="ARBA" id="ARBA00023002"/>
    </source>
</evidence>
<evidence type="ECO:0000313" key="5">
    <source>
        <dbReference type="EMBL" id="ACU74145.1"/>
    </source>
</evidence>
<dbReference type="HOGENOM" id="CLU_019796_1_3_11"/>
<dbReference type="FunFam" id="3.40.50.720:FF:000203">
    <property type="entry name" value="D-3-phosphoglycerate dehydrogenase (SerA)"/>
    <property type="match status" value="1"/>
</dbReference>